<dbReference type="AlphaFoldDB" id="A0A8A1L516"/>
<gene>
    <name evidence="1" type="ORF">I7I53_09300</name>
</gene>
<dbReference type="Proteomes" id="UP000663419">
    <property type="component" value="Chromosome 1"/>
</dbReference>
<protein>
    <submittedName>
        <fullName evidence="1">Uncharacterized protein</fullName>
    </submittedName>
</protein>
<accession>A0A8A1L516</accession>
<name>A0A8A1L516_AJEC8</name>
<sequence length="80" mass="9006">MLVNTILTLVLKLDNFFLSRFGNIAVFPSMRPELGMLIGGEWEDIIVLVQVFVIMWSKSTSSTDTRIDPKIATLLSARFS</sequence>
<evidence type="ECO:0000313" key="2">
    <source>
        <dbReference type="Proteomes" id="UP000663419"/>
    </source>
</evidence>
<dbReference type="EMBL" id="CP069102">
    <property type="protein sequence ID" value="QSS49046.1"/>
    <property type="molecule type" value="Genomic_DNA"/>
</dbReference>
<organism evidence="1 2">
    <name type="scientific">Ajellomyces capsulatus (strain H88)</name>
    <name type="common">Darling's disease fungus</name>
    <name type="synonym">Histoplasma capsulatum</name>
    <dbReference type="NCBI Taxonomy" id="544711"/>
    <lineage>
        <taxon>Eukaryota</taxon>
        <taxon>Fungi</taxon>
        <taxon>Dikarya</taxon>
        <taxon>Ascomycota</taxon>
        <taxon>Pezizomycotina</taxon>
        <taxon>Eurotiomycetes</taxon>
        <taxon>Eurotiomycetidae</taxon>
        <taxon>Onygenales</taxon>
        <taxon>Ajellomycetaceae</taxon>
        <taxon>Histoplasma</taxon>
    </lineage>
</organism>
<evidence type="ECO:0000313" key="1">
    <source>
        <dbReference type="EMBL" id="QSS49046.1"/>
    </source>
</evidence>
<proteinExistence type="predicted"/>
<dbReference type="VEuPathDB" id="FungiDB:I7I53_09300"/>
<reference evidence="1" key="1">
    <citation type="submission" date="2021-01" db="EMBL/GenBank/DDBJ databases">
        <title>Chromosome-level genome assembly of a human fungal pathogen reveals clustering of transcriptionally co-regulated genes.</title>
        <authorList>
            <person name="Voorhies M."/>
            <person name="Cohen S."/>
            <person name="Shea T.P."/>
            <person name="Petrus S."/>
            <person name="Munoz J.F."/>
            <person name="Poplawski S."/>
            <person name="Goldman W.E."/>
            <person name="Michael T."/>
            <person name="Cuomo C.A."/>
            <person name="Sil A."/>
            <person name="Beyhan S."/>
        </authorList>
    </citation>
    <scope>NUCLEOTIDE SEQUENCE</scope>
    <source>
        <strain evidence="1">H88</strain>
    </source>
</reference>